<dbReference type="InterPro" id="IPR010982">
    <property type="entry name" value="Lambda_DNA-bd_dom_sf"/>
</dbReference>
<dbReference type="InterPro" id="IPR000843">
    <property type="entry name" value="HTH_LacI"/>
</dbReference>
<organism evidence="5 6">
    <name type="scientific">Caballeronia udeis</name>
    <dbReference type="NCBI Taxonomy" id="1232866"/>
    <lineage>
        <taxon>Bacteria</taxon>
        <taxon>Pseudomonadati</taxon>
        <taxon>Pseudomonadota</taxon>
        <taxon>Betaproteobacteria</taxon>
        <taxon>Burkholderiales</taxon>
        <taxon>Burkholderiaceae</taxon>
        <taxon>Caballeronia</taxon>
    </lineage>
</organism>
<reference evidence="5 6" key="2">
    <citation type="submission" date="2024-11" db="EMBL/GenBank/DDBJ databases">
        <title>Using genomics to understand microbial adaptation to soil warming.</title>
        <authorList>
            <person name="Deangelis K.M. PhD."/>
        </authorList>
    </citation>
    <scope>NUCLEOTIDE SEQUENCE [LARGE SCALE GENOMIC DNA]</scope>
    <source>
        <strain evidence="5 6">GAS97</strain>
    </source>
</reference>
<dbReference type="Pfam" id="PF00356">
    <property type="entry name" value="LacI"/>
    <property type="match status" value="1"/>
</dbReference>
<proteinExistence type="predicted"/>
<keyword evidence="1" id="KW-0805">Transcription regulation</keyword>
<evidence type="ECO:0000259" key="4">
    <source>
        <dbReference type="PROSITE" id="PS50932"/>
    </source>
</evidence>
<keyword evidence="2" id="KW-0238">DNA-binding</keyword>
<dbReference type="InterPro" id="IPR046335">
    <property type="entry name" value="LacI/GalR-like_sensor"/>
</dbReference>
<reference evidence="5 6" key="1">
    <citation type="submission" date="2024-10" db="EMBL/GenBank/DDBJ databases">
        <authorList>
            <person name="Deangelis K."/>
            <person name="Huntemann M."/>
            <person name="Clum A."/>
            <person name="Wang J."/>
            <person name="Palaniappan K."/>
            <person name="Ritter S."/>
            <person name="Chen I.-M."/>
            <person name="Stamatis D."/>
            <person name="Reddy T."/>
            <person name="O'Malley R."/>
            <person name="Daum C."/>
            <person name="Ng V."/>
            <person name="Ivanova N."/>
            <person name="Kyrpides N."/>
            <person name="Woyke T."/>
        </authorList>
    </citation>
    <scope>NUCLEOTIDE SEQUENCE [LARGE SCALE GENOMIC DNA]</scope>
    <source>
        <strain evidence="5 6">GAS97</strain>
    </source>
</reference>
<dbReference type="SUPFAM" id="SSF47413">
    <property type="entry name" value="lambda repressor-like DNA-binding domains"/>
    <property type="match status" value="1"/>
</dbReference>
<sequence length="341" mass="36911">MATLKDVAVLAGVGMSTASRAISGRGPVSADALARVQAAIAELNFRPSSIGRALSTQSLGMIGIFVPTFFGPYYGTILKQTDMELRKVHRHVVVATGCGDDPPRDQAIEAVQFLIGRDCDGVVVTSHDLHDDDLVKMHRMHPKMVFLNRDFAQMPEASFCADHHRGGVLAAQTLLAHKHKKIAVISGPFQASDNYARIAGFFEELARNGIDRTEVQLIESDFSPDGGYDSAKQLLASKKRFTGLFCANDTMAIGALSCLQQAGISVPDEMSVVGYDDDYSAAFSAPGLTSVHIPTADLTQNAVRWLLNECYGTDYTIYRKFPVTVTNRASVAAPAKRLRTT</sequence>
<protein>
    <submittedName>
        <fullName evidence="5">LacI family transcriptional regulator</fullName>
    </submittedName>
</protein>
<name>A0ABW8MG89_9BURK</name>
<dbReference type="SUPFAM" id="SSF53822">
    <property type="entry name" value="Periplasmic binding protein-like I"/>
    <property type="match status" value="1"/>
</dbReference>
<dbReference type="CDD" id="cd06270">
    <property type="entry name" value="PBP1_GalS-like"/>
    <property type="match status" value="1"/>
</dbReference>
<keyword evidence="6" id="KW-1185">Reference proteome</keyword>
<evidence type="ECO:0000313" key="5">
    <source>
        <dbReference type="EMBL" id="MFK4440997.1"/>
    </source>
</evidence>
<dbReference type="RefSeq" id="WP_404604643.1">
    <property type="nucleotide sequence ID" value="NZ_JBIYDN010000002.1"/>
</dbReference>
<dbReference type="PANTHER" id="PTHR30146:SF109">
    <property type="entry name" value="HTH-TYPE TRANSCRIPTIONAL REGULATOR GALS"/>
    <property type="match status" value="1"/>
</dbReference>
<accession>A0ABW8MG89</accession>
<dbReference type="PANTHER" id="PTHR30146">
    <property type="entry name" value="LACI-RELATED TRANSCRIPTIONAL REPRESSOR"/>
    <property type="match status" value="1"/>
</dbReference>
<evidence type="ECO:0000256" key="3">
    <source>
        <dbReference type="ARBA" id="ARBA00023163"/>
    </source>
</evidence>
<dbReference type="CDD" id="cd01392">
    <property type="entry name" value="HTH_LacI"/>
    <property type="match status" value="1"/>
</dbReference>
<dbReference type="Gene3D" id="1.10.260.40">
    <property type="entry name" value="lambda repressor-like DNA-binding domains"/>
    <property type="match status" value="1"/>
</dbReference>
<evidence type="ECO:0000256" key="1">
    <source>
        <dbReference type="ARBA" id="ARBA00023015"/>
    </source>
</evidence>
<dbReference type="InterPro" id="IPR028082">
    <property type="entry name" value="Peripla_BP_I"/>
</dbReference>
<gene>
    <name evidence="5" type="ORF">ABH943_001003</name>
</gene>
<evidence type="ECO:0000256" key="2">
    <source>
        <dbReference type="ARBA" id="ARBA00023125"/>
    </source>
</evidence>
<dbReference type="Gene3D" id="3.40.50.2300">
    <property type="match status" value="2"/>
</dbReference>
<dbReference type="PROSITE" id="PS50932">
    <property type="entry name" value="HTH_LACI_2"/>
    <property type="match status" value="1"/>
</dbReference>
<keyword evidence="3" id="KW-0804">Transcription</keyword>
<dbReference type="SMART" id="SM00354">
    <property type="entry name" value="HTH_LACI"/>
    <property type="match status" value="1"/>
</dbReference>
<evidence type="ECO:0000313" key="6">
    <source>
        <dbReference type="Proteomes" id="UP001620514"/>
    </source>
</evidence>
<dbReference type="Proteomes" id="UP001620514">
    <property type="component" value="Unassembled WGS sequence"/>
</dbReference>
<dbReference type="EMBL" id="JBIYDN010000002">
    <property type="protein sequence ID" value="MFK4440997.1"/>
    <property type="molecule type" value="Genomic_DNA"/>
</dbReference>
<dbReference type="Pfam" id="PF13377">
    <property type="entry name" value="Peripla_BP_3"/>
    <property type="match status" value="1"/>
</dbReference>
<comment type="caution">
    <text evidence="5">The sequence shown here is derived from an EMBL/GenBank/DDBJ whole genome shotgun (WGS) entry which is preliminary data.</text>
</comment>
<feature type="domain" description="HTH lacI-type" evidence="4">
    <location>
        <begin position="2"/>
        <end position="56"/>
    </location>
</feature>
<dbReference type="PROSITE" id="PS00356">
    <property type="entry name" value="HTH_LACI_1"/>
    <property type="match status" value="1"/>
</dbReference>